<dbReference type="InterPro" id="IPR014721">
    <property type="entry name" value="Ribsml_uS5_D2-typ_fold_subgr"/>
</dbReference>
<dbReference type="GO" id="GO:0003924">
    <property type="term" value="F:GTPase activity"/>
    <property type="evidence" value="ECO:0007669"/>
    <property type="project" value="InterPro"/>
</dbReference>
<dbReference type="GO" id="GO:0003746">
    <property type="term" value="F:translation elongation factor activity"/>
    <property type="evidence" value="ECO:0007669"/>
    <property type="project" value="UniProtKB-KW"/>
</dbReference>
<evidence type="ECO:0000256" key="2">
    <source>
        <dbReference type="ARBA" id="ARBA00022917"/>
    </source>
</evidence>
<feature type="domain" description="Tr-type G" evidence="5">
    <location>
        <begin position="58"/>
        <end position="357"/>
    </location>
</feature>
<dbReference type="Gene3D" id="2.40.30.10">
    <property type="entry name" value="Translation factors"/>
    <property type="match status" value="1"/>
</dbReference>
<dbReference type="Pfam" id="PF22042">
    <property type="entry name" value="EF-G_D2"/>
    <property type="match status" value="1"/>
</dbReference>
<organism evidence="6 7">
    <name type="scientific">Cyanidiococcus yangmingshanensis</name>
    <dbReference type="NCBI Taxonomy" id="2690220"/>
    <lineage>
        <taxon>Eukaryota</taxon>
        <taxon>Rhodophyta</taxon>
        <taxon>Bangiophyceae</taxon>
        <taxon>Cyanidiales</taxon>
        <taxon>Cyanidiaceae</taxon>
        <taxon>Cyanidiococcus</taxon>
    </lineage>
</organism>
<name>A0A7J7IM54_9RHOD</name>
<dbReference type="InterPro" id="IPR000795">
    <property type="entry name" value="T_Tr_GTP-bd_dom"/>
</dbReference>
<keyword evidence="1" id="KW-0547">Nucleotide-binding</keyword>
<dbReference type="PANTHER" id="PTHR43261">
    <property type="entry name" value="TRANSLATION ELONGATION FACTOR G-RELATED"/>
    <property type="match status" value="1"/>
</dbReference>
<dbReference type="InterPro" id="IPR031157">
    <property type="entry name" value="G_TR_CS"/>
</dbReference>
<dbReference type="InterPro" id="IPR005225">
    <property type="entry name" value="Small_GTP-bd"/>
</dbReference>
<dbReference type="InterPro" id="IPR041095">
    <property type="entry name" value="EFG_II"/>
</dbReference>
<dbReference type="InterPro" id="IPR027417">
    <property type="entry name" value="P-loop_NTPase"/>
</dbReference>
<dbReference type="SUPFAM" id="SSF52540">
    <property type="entry name" value="P-loop containing nucleoside triphosphate hydrolases"/>
    <property type="match status" value="1"/>
</dbReference>
<dbReference type="GO" id="GO:0005759">
    <property type="term" value="C:mitochondrial matrix"/>
    <property type="evidence" value="ECO:0007669"/>
    <property type="project" value="UniProtKB-ARBA"/>
</dbReference>
<evidence type="ECO:0000313" key="7">
    <source>
        <dbReference type="Proteomes" id="UP000530660"/>
    </source>
</evidence>
<evidence type="ECO:0000313" key="6">
    <source>
        <dbReference type="EMBL" id="KAF6004196.1"/>
    </source>
</evidence>
<dbReference type="PROSITE" id="PS00301">
    <property type="entry name" value="G_TR_1"/>
    <property type="match status" value="1"/>
</dbReference>
<dbReference type="CDD" id="cd16262">
    <property type="entry name" value="EFG_III"/>
    <property type="match status" value="1"/>
</dbReference>
<keyword evidence="4" id="KW-0342">GTP-binding</keyword>
<dbReference type="InterPro" id="IPR009000">
    <property type="entry name" value="Transl_B-barrel_sf"/>
</dbReference>
<proteinExistence type="predicted"/>
<evidence type="ECO:0000259" key="5">
    <source>
        <dbReference type="PROSITE" id="PS51722"/>
    </source>
</evidence>
<dbReference type="Pfam" id="PF00009">
    <property type="entry name" value="GTP_EFTU"/>
    <property type="match status" value="1"/>
</dbReference>
<dbReference type="GO" id="GO:0005525">
    <property type="term" value="F:GTP binding"/>
    <property type="evidence" value="ECO:0007669"/>
    <property type="project" value="UniProtKB-KW"/>
</dbReference>
<evidence type="ECO:0000256" key="4">
    <source>
        <dbReference type="ARBA" id="ARBA00023134"/>
    </source>
</evidence>
<dbReference type="GO" id="GO:0032790">
    <property type="term" value="P:ribosome disassembly"/>
    <property type="evidence" value="ECO:0007669"/>
    <property type="project" value="TreeGrafter"/>
</dbReference>
<reference evidence="6 7" key="1">
    <citation type="journal article" date="2020" name="J. Phycol.">
        <title>Comparative genome analysis reveals Cyanidiococcus gen. nov., a new extremophilic red algal genus sister to Cyanidioschyzon (Cyanidioschyzonaceae, Rhodophyta).</title>
        <authorList>
            <person name="Liu S.-L."/>
            <person name="Chiang Y.-R."/>
            <person name="Yoon H.S."/>
            <person name="Fu H.-Y."/>
        </authorList>
    </citation>
    <scope>NUCLEOTIDE SEQUENCE [LARGE SCALE GENOMIC DNA]</scope>
    <source>
        <strain evidence="6 7">THAL066</strain>
    </source>
</reference>
<dbReference type="Gene3D" id="3.40.50.300">
    <property type="entry name" value="P-loop containing nucleotide triphosphate hydrolases"/>
    <property type="match status" value="1"/>
</dbReference>
<dbReference type="PROSITE" id="PS51722">
    <property type="entry name" value="G_TR_2"/>
    <property type="match status" value="1"/>
</dbReference>
<keyword evidence="3" id="KW-0496">Mitochondrion</keyword>
<sequence>MPPFWRGFKSSLASFVNTSHLWEAKHVIRDWQWLSRRCRLRSYSEAATTVEDPAANVGRVRNVGIVAHVDAGKTTLTEKILYYAGISRRVGNVDRGDTVMDYLSEERQRGITVQAAATSVPWRFCREANQKTGCLINIIDTPGHVDFTFEVERSLSVMDGAIVLIDAVAGVQAQTATVWRQAERYALPRIIFLNKCDRNEADITRCLTRIRSALGCRPVLLTAPVELDGEIGIADLLEADRLLFFEGLHGEVVRSVQMMPNTIVQPNLTSFQSASVLWSEFIRNQQESMIESLAECNDQLCGKYLDGAPIEQRELRNALRSATLQHQVVPVLCGSALHNVGVQPLLDAVVEFLPSPEECAPRRGEALDGGVHDVSRIPGDPLLAFAFKVQQDTHRGPLVFVRVFSSGASEPLKPGKVIKVLSADRPNWQEAAQERVNAVLRVHADHFTPVESAQSGGIYALSGLKRARTGDTLVSATADPKSVLRLPPIPIPEPMFSVALERDSGYQRSSQEALVAALQLLVRDDPSLRYHEDERTGELLLSGMGELHLDIAHKRLQQEFGLSDLRMSAPRVALYETIVGSSLPINGGDSGIRCADNINDQIPIYSMDRAVGATRLTAAMSVSVHSLGQDDHNGGIRLENEARICPAVHSKDDSLGGTNPSICSSVPLWMQRILIEGARAALRRGPRFGLPVIGTRAVIHQVLTESASEAALRACAAEAIHAALFRAKTSLVEPVMRVQILLDSSVMLATESNPKKDARQQR</sequence>
<dbReference type="Gene3D" id="3.30.230.10">
    <property type="match status" value="1"/>
</dbReference>
<evidence type="ECO:0000256" key="3">
    <source>
        <dbReference type="ARBA" id="ARBA00023128"/>
    </source>
</evidence>
<protein>
    <submittedName>
        <fullName evidence="6">G elongation factor, mitochondrial 2</fullName>
    </submittedName>
</protein>
<dbReference type="EMBL" id="VWRR01000004">
    <property type="protein sequence ID" value="KAF6004196.1"/>
    <property type="molecule type" value="Genomic_DNA"/>
</dbReference>
<dbReference type="PANTHER" id="PTHR43261:SF1">
    <property type="entry name" value="RIBOSOME-RELEASING FACTOR 2, MITOCHONDRIAL"/>
    <property type="match status" value="1"/>
</dbReference>
<accession>A0A7J7IM54</accession>
<dbReference type="InterPro" id="IPR053905">
    <property type="entry name" value="EF-G-like_DII"/>
</dbReference>
<dbReference type="NCBIfam" id="TIGR00231">
    <property type="entry name" value="small_GTP"/>
    <property type="match status" value="1"/>
</dbReference>
<comment type="caution">
    <text evidence="6">The sequence shown here is derived from an EMBL/GenBank/DDBJ whole genome shotgun (WGS) entry which is preliminary data.</text>
</comment>
<dbReference type="GO" id="GO:0032543">
    <property type="term" value="P:mitochondrial translation"/>
    <property type="evidence" value="ECO:0007669"/>
    <property type="project" value="TreeGrafter"/>
</dbReference>
<keyword evidence="7" id="KW-1185">Reference proteome</keyword>
<dbReference type="FunFam" id="3.40.50.300:FF:000514">
    <property type="entry name" value="Ribosome-releasing factor 2, mitochondrial"/>
    <property type="match status" value="1"/>
</dbReference>
<keyword evidence="6" id="KW-0251">Elongation factor</keyword>
<dbReference type="PRINTS" id="PR00315">
    <property type="entry name" value="ELONGATNFCT"/>
</dbReference>
<dbReference type="Gene3D" id="3.30.70.870">
    <property type="entry name" value="Elongation Factor G (Translational Gtpase), domain 3"/>
    <property type="match status" value="1"/>
</dbReference>
<dbReference type="Proteomes" id="UP000530660">
    <property type="component" value="Unassembled WGS sequence"/>
</dbReference>
<dbReference type="AlphaFoldDB" id="A0A7J7IM54"/>
<dbReference type="SUPFAM" id="SSF50447">
    <property type="entry name" value="Translation proteins"/>
    <property type="match status" value="1"/>
</dbReference>
<gene>
    <name evidence="6" type="primary">GFM2</name>
    <name evidence="6" type="ORF">F1559_003519</name>
</gene>
<keyword evidence="2" id="KW-0648">Protein biosynthesis</keyword>
<dbReference type="SUPFAM" id="SSF54980">
    <property type="entry name" value="EF-G C-terminal domain-like"/>
    <property type="match status" value="1"/>
</dbReference>
<dbReference type="Pfam" id="PF14492">
    <property type="entry name" value="EFG_III"/>
    <property type="match status" value="1"/>
</dbReference>
<evidence type="ECO:0000256" key="1">
    <source>
        <dbReference type="ARBA" id="ARBA00022741"/>
    </source>
</evidence>
<dbReference type="InterPro" id="IPR035647">
    <property type="entry name" value="EFG_III/V"/>
</dbReference>
<dbReference type="OrthoDB" id="198619at2759"/>
<dbReference type="InterPro" id="IPR009022">
    <property type="entry name" value="EFG_III"/>
</dbReference>